<evidence type="ECO:0000313" key="2">
    <source>
        <dbReference type="EMBL" id="EGE09244.1"/>
    </source>
</evidence>
<organism evidence="2 3">
    <name type="scientific">Trichophyton equinum (strain ATCC MYA-4606 / CBS 127.97)</name>
    <name type="common">Horse ringworm fungus</name>
    <dbReference type="NCBI Taxonomy" id="559882"/>
    <lineage>
        <taxon>Eukaryota</taxon>
        <taxon>Fungi</taxon>
        <taxon>Dikarya</taxon>
        <taxon>Ascomycota</taxon>
        <taxon>Pezizomycotina</taxon>
        <taxon>Eurotiomycetes</taxon>
        <taxon>Eurotiomycetidae</taxon>
        <taxon>Onygenales</taxon>
        <taxon>Arthrodermataceae</taxon>
        <taxon>Trichophyton</taxon>
    </lineage>
</organism>
<accession>F2Q526</accession>
<dbReference type="HOGENOM" id="CLU_2063142_0_0_1"/>
<name>F2Q526_TRIEC</name>
<reference evidence="3" key="1">
    <citation type="journal article" date="2012" name="MBio">
        <title>Comparative genome analysis of Trichophyton rubrum and related dermatophytes reveals candidate genes involved in infection.</title>
        <authorList>
            <person name="Martinez D.A."/>
            <person name="Oliver B.G."/>
            <person name="Graeser Y."/>
            <person name="Goldberg J.M."/>
            <person name="Li W."/>
            <person name="Martinez-Rossi N.M."/>
            <person name="Monod M."/>
            <person name="Shelest E."/>
            <person name="Barton R.C."/>
            <person name="Birch E."/>
            <person name="Brakhage A.A."/>
            <person name="Chen Z."/>
            <person name="Gurr S.J."/>
            <person name="Heiman D."/>
            <person name="Heitman J."/>
            <person name="Kosti I."/>
            <person name="Rossi A."/>
            <person name="Saif S."/>
            <person name="Samalova M."/>
            <person name="Saunders C.W."/>
            <person name="Shea T."/>
            <person name="Summerbell R.C."/>
            <person name="Xu J."/>
            <person name="Young S."/>
            <person name="Zeng Q."/>
            <person name="Birren B.W."/>
            <person name="Cuomo C.A."/>
            <person name="White T.C."/>
        </authorList>
    </citation>
    <scope>NUCLEOTIDE SEQUENCE [LARGE SCALE GENOMIC DNA]</scope>
    <source>
        <strain evidence="3">ATCC MYA-4606 / CBS 127.97</strain>
    </source>
</reference>
<protein>
    <submittedName>
        <fullName evidence="2">Uncharacterized protein</fullName>
    </submittedName>
</protein>
<gene>
    <name evidence="2" type="ORF">TEQG_08194</name>
</gene>
<dbReference type="Proteomes" id="UP000009169">
    <property type="component" value="Unassembled WGS sequence"/>
</dbReference>
<dbReference type="EMBL" id="DS995798">
    <property type="protein sequence ID" value="EGE09244.1"/>
    <property type="molecule type" value="Genomic_DNA"/>
</dbReference>
<dbReference type="AlphaFoldDB" id="F2Q526"/>
<keyword evidence="3" id="KW-1185">Reference proteome</keyword>
<proteinExistence type="predicted"/>
<sequence>MVLGERFRLPSQRCGTTLSTKELRPPDALGHGPQLRGNEQPAHSKAEIKFEITACPTTVLVERWGLPRTLHSIEPIAGHSGLVLGPKLIYALQLNLSVNRSILLTLEGVPNIAISHNGG</sequence>
<dbReference type="VEuPathDB" id="FungiDB:TEQG_08194"/>
<evidence type="ECO:0000256" key="1">
    <source>
        <dbReference type="SAM" id="MobiDB-lite"/>
    </source>
</evidence>
<feature type="region of interest" description="Disordered" evidence="1">
    <location>
        <begin position="15"/>
        <end position="43"/>
    </location>
</feature>
<evidence type="ECO:0000313" key="3">
    <source>
        <dbReference type="Proteomes" id="UP000009169"/>
    </source>
</evidence>